<comment type="similarity">
    <text evidence="1">In the C-terminal section; belongs to the class-I pyridoxal-phosphate-dependent aminotransferase family.</text>
</comment>
<evidence type="ECO:0000256" key="3">
    <source>
        <dbReference type="ARBA" id="ARBA00023015"/>
    </source>
</evidence>
<evidence type="ECO:0000313" key="8">
    <source>
        <dbReference type="Proteomes" id="UP000017052"/>
    </source>
</evidence>
<dbReference type="PRINTS" id="PR00035">
    <property type="entry name" value="HTHGNTR"/>
</dbReference>
<evidence type="ECO:0000256" key="1">
    <source>
        <dbReference type="ARBA" id="ARBA00005384"/>
    </source>
</evidence>
<keyword evidence="4" id="KW-0238">DNA-binding</keyword>
<dbReference type="InterPro" id="IPR036390">
    <property type="entry name" value="WH_DNA-bd_sf"/>
</dbReference>
<dbReference type="Gene3D" id="1.10.10.10">
    <property type="entry name" value="Winged helix-like DNA-binding domain superfamily/Winged helix DNA-binding domain"/>
    <property type="match status" value="1"/>
</dbReference>
<dbReference type="AlphaFoldDB" id="U2QEP1"/>
<gene>
    <name evidence="7" type="ORF">HMPREF0682_1893</name>
</gene>
<dbReference type="SUPFAM" id="SSF53383">
    <property type="entry name" value="PLP-dependent transferases"/>
    <property type="match status" value="1"/>
</dbReference>
<protein>
    <submittedName>
        <fullName evidence="7">Transcriptional regulator, GntR family</fullName>
    </submittedName>
</protein>
<evidence type="ECO:0000259" key="6">
    <source>
        <dbReference type="PROSITE" id="PS50949"/>
    </source>
</evidence>
<dbReference type="SMART" id="SM00345">
    <property type="entry name" value="HTH_GNTR"/>
    <property type="match status" value="1"/>
</dbReference>
<evidence type="ECO:0000256" key="2">
    <source>
        <dbReference type="ARBA" id="ARBA00022898"/>
    </source>
</evidence>
<evidence type="ECO:0000313" key="7">
    <source>
        <dbReference type="EMBL" id="ERK61345.1"/>
    </source>
</evidence>
<dbReference type="SUPFAM" id="SSF46785">
    <property type="entry name" value="Winged helix' DNA-binding domain"/>
    <property type="match status" value="1"/>
</dbReference>
<keyword evidence="2" id="KW-0663">Pyridoxal phosphate</keyword>
<dbReference type="CDD" id="cd07377">
    <property type="entry name" value="WHTH_GntR"/>
    <property type="match status" value="1"/>
</dbReference>
<name>U2QEP1_9ACTN</name>
<dbReference type="Gene3D" id="3.40.640.10">
    <property type="entry name" value="Type I PLP-dependent aspartate aminotransferase-like (Major domain)"/>
    <property type="match status" value="1"/>
</dbReference>
<sequence length="468" mass="50212">MAVISRTAAELSAMLGPWQDGRGPLSSALADGIAELIDANMIPAGTALPAQRELARQLGIARGTVTSAYGLLEQRGRLLTRTGSGSRVRAEPSAPGANLTGRLFSFSDESRRRIDLSSGALPASAVAREVMGQIRFDALHDYLPTNGYFPAGLPALRTAIAERLSRDGVATAPDQIVVTSGAQHATSLVFGTYLTAGDEVVVEDPSYRGALETLRTRGARMRSVPFERHGINLPLLEQALAKRPVLAYLQTGVHNPTGLATDPARRRRLASALAGGRTLAVEDCCSYDLTLEGRPGRTLAGLLPDDRLVSIGSLSKLFWGGIRVGWIRTSRSRVRTLLEARKAVDLSTSVIDQLIAVRLLERADEARRERAAMLSVARSIAEGLLHEHLPRWTWPPVDGGAALWIDTGEDAAALAERAKQAGLLISAGPNFSAHGSHRTHLRLPVARDRTTLDRALATIAGLTTDRRR</sequence>
<dbReference type="InterPro" id="IPR051446">
    <property type="entry name" value="HTH_trans_reg/aminotransferase"/>
</dbReference>
<dbReference type="PANTHER" id="PTHR46577">
    <property type="entry name" value="HTH-TYPE TRANSCRIPTIONAL REGULATORY PROTEIN GABR"/>
    <property type="match status" value="1"/>
</dbReference>
<feature type="domain" description="HTH gntR-type" evidence="6">
    <location>
        <begin position="23"/>
        <end position="91"/>
    </location>
</feature>
<evidence type="ECO:0000256" key="4">
    <source>
        <dbReference type="ARBA" id="ARBA00023125"/>
    </source>
</evidence>
<dbReference type="GO" id="GO:0030170">
    <property type="term" value="F:pyridoxal phosphate binding"/>
    <property type="evidence" value="ECO:0007669"/>
    <property type="project" value="InterPro"/>
</dbReference>
<dbReference type="GO" id="GO:0003677">
    <property type="term" value="F:DNA binding"/>
    <property type="evidence" value="ECO:0007669"/>
    <property type="project" value="UniProtKB-KW"/>
</dbReference>
<organism evidence="7 8">
    <name type="scientific">Propionibacterium acidifaciens F0233</name>
    <dbReference type="NCBI Taxonomy" id="553198"/>
    <lineage>
        <taxon>Bacteria</taxon>
        <taxon>Bacillati</taxon>
        <taxon>Actinomycetota</taxon>
        <taxon>Actinomycetes</taxon>
        <taxon>Propionibacteriales</taxon>
        <taxon>Propionibacteriaceae</taxon>
        <taxon>Propionibacterium</taxon>
    </lineage>
</organism>
<dbReference type="GO" id="GO:0003700">
    <property type="term" value="F:DNA-binding transcription factor activity"/>
    <property type="evidence" value="ECO:0007669"/>
    <property type="project" value="InterPro"/>
</dbReference>
<dbReference type="GeneID" id="95360076"/>
<dbReference type="InterPro" id="IPR015422">
    <property type="entry name" value="PyrdxlP-dep_Trfase_small"/>
</dbReference>
<dbReference type="InterPro" id="IPR015424">
    <property type="entry name" value="PyrdxlP-dep_Trfase"/>
</dbReference>
<dbReference type="Gene3D" id="3.90.1150.10">
    <property type="entry name" value="Aspartate Aminotransferase, domain 1"/>
    <property type="match status" value="1"/>
</dbReference>
<dbReference type="InterPro" id="IPR015421">
    <property type="entry name" value="PyrdxlP-dep_Trfase_major"/>
</dbReference>
<dbReference type="InterPro" id="IPR036388">
    <property type="entry name" value="WH-like_DNA-bd_sf"/>
</dbReference>
<reference evidence="7" key="1">
    <citation type="submission" date="2013-08" db="EMBL/GenBank/DDBJ databases">
        <authorList>
            <person name="Durkin A.S."/>
            <person name="Haft D.R."/>
            <person name="McCorrison J."/>
            <person name="Torralba M."/>
            <person name="Gillis M."/>
            <person name="Haft D.H."/>
            <person name="Methe B."/>
            <person name="Sutton G."/>
            <person name="Nelson K.E."/>
        </authorList>
    </citation>
    <scope>NUCLEOTIDE SEQUENCE [LARGE SCALE GENOMIC DNA]</scope>
    <source>
        <strain evidence="7">F0233</strain>
    </source>
</reference>
<dbReference type="PROSITE" id="PS50949">
    <property type="entry name" value="HTH_GNTR"/>
    <property type="match status" value="1"/>
</dbReference>
<dbReference type="EMBL" id="ACVN02000055">
    <property type="protein sequence ID" value="ERK61345.1"/>
    <property type="molecule type" value="Genomic_DNA"/>
</dbReference>
<dbReference type="InterPro" id="IPR004839">
    <property type="entry name" value="Aminotransferase_I/II_large"/>
</dbReference>
<comment type="caution">
    <text evidence="7">The sequence shown here is derived from an EMBL/GenBank/DDBJ whole genome shotgun (WGS) entry which is preliminary data.</text>
</comment>
<dbReference type="OrthoDB" id="199743at2"/>
<accession>U2QEP1</accession>
<evidence type="ECO:0000256" key="5">
    <source>
        <dbReference type="ARBA" id="ARBA00023163"/>
    </source>
</evidence>
<keyword evidence="5" id="KW-0804">Transcription</keyword>
<dbReference type="InterPro" id="IPR000524">
    <property type="entry name" value="Tscrpt_reg_HTH_GntR"/>
</dbReference>
<dbReference type="Pfam" id="PF00155">
    <property type="entry name" value="Aminotran_1_2"/>
    <property type="match status" value="1"/>
</dbReference>
<proteinExistence type="inferred from homology"/>
<dbReference type="PANTHER" id="PTHR46577:SF1">
    <property type="entry name" value="HTH-TYPE TRANSCRIPTIONAL REGULATORY PROTEIN GABR"/>
    <property type="match status" value="1"/>
</dbReference>
<dbReference type="Proteomes" id="UP000017052">
    <property type="component" value="Unassembled WGS sequence"/>
</dbReference>
<dbReference type="RefSeq" id="WP_021796599.1">
    <property type="nucleotide sequence ID" value="NZ_ACVN02000055.1"/>
</dbReference>
<keyword evidence="8" id="KW-1185">Reference proteome</keyword>
<keyword evidence="3" id="KW-0805">Transcription regulation</keyword>
<dbReference type="Pfam" id="PF00392">
    <property type="entry name" value="GntR"/>
    <property type="match status" value="1"/>
</dbReference>
<dbReference type="CDD" id="cd00609">
    <property type="entry name" value="AAT_like"/>
    <property type="match status" value="1"/>
</dbReference>